<comment type="caution">
    <text evidence="2">The sequence shown here is derived from an EMBL/GenBank/DDBJ whole genome shotgun (WGS) entry which is preliminary data.</text>
</comment>
<dbReference type="Proteomes" id="UP001175261">
    <property type="component" value="Unassembled WGS sequence"/>
</dbReference>
<accession>A0AA39GRB9</accession>
<evidence type="ECO:0000256" key="1">
    <source>
        <dbReference type="SAM" id="MobiDB-lite"/>
    </source>
</evidence>
<sequence>MSSQSYEWDAEGLQELDYLGALLFKKSTTSASSASPLVRQRDRPSLLTEIRKRSRNLPVLQDPNALQMPPDNAPRSSNSHALPDHGEAALEAPSSSWPKHQPSEISDWENLARHLQHERGAEAAWEAMSPLAKEGCHLLAHPNAGLLRDAFLEAAVGDDVRLNEFVGVANALRDRLGYEWPDLYGNVLYRLLDAAEPGRAMLWHSRLYSLFTPSQAVFAALLSHFVVDESPEMQNTLIKLHDSSKAFGLYDTVIARLFNFGQSKTARAWRKRLLSYNDFPLTEASVPFLRFLSAYYPLLQLTAEEREILKPRTGVPTDVKTRSEAELEEIRKSIHGDHIVAKWFASTWTTVEFAIDLVHRFGVANLGPLALQALGLRDPGAKNLAEHLTQLESLGVALAPMTYCRIIAHFARQGDDDLLHGILTCDIHPDEFEDIETVRMLAVSAENQRDAAQHRLMRAIETAMQTISAPDDYDKPSFSEDLGSFQSALTPAQGDSAENLDLTFDRLGYHPRRWLRRRAAETSRLDQAVVALRQAFADDVPIPLDYWKRLLYNYGRLGRLKSLEQLGLELVQMYGPANARRIPIYHNDFPASASSHDPNCGPDPSKSLDSESKTDGLELWQQALDGRATGVQEILYFPSDLPFSHRQHPIQKIFHQRLQRNVIRWGFDLALRATHAFNGPSWRRGGISNSAWRATQLPVRGVAQGLRVLARLRDVGVLIDPQIVQSEIVRRVVAADFPGRGQAPWVDHHELDLAYIVRFVNKVWGPGVFESPEDLKYLIRARENKIREHYWKNRSSKGDLLVQQMKEDGAVADV</sequence>
<evidence type="ECO:0000313" key="3">
    <source>
        <dbReference type="Proteomes" id="UP001175261"/>
    </source>
</evidence>
<dbReference type="AlphaFoldDB" id="A0AA39GRB9"/>
<reference evidence="2" key="1">
    <citation type="submission" date="2022-10" db="EMBL/GenBank/DDBJ databases">
        <title>Determination and structural analysis of whole genome sequence of Sarocladium strictum F4-1.</title>
        <authorList>
            <person name="Hu L."/>
            <person name="Jiang Y."/>
        </authorList>
    </citation>
    <scope>NUCLEOTIDE SEQUENCE</scope>
    <source>
        <strain evidence="2">F4-1</strain>
    </source>
</reference>
<organism evidence="2 3">
    <name type="scientific">Sarocladium strictum</name>
    <name type="common">Black bundle disease fungus</name>
    <name type="synonym">Acremonium strictum</name>
    <dbReference type="NCBI Taxonomy" id="5046"/>
    <lineage>
        <taxon>Eukaryota</taxon>
        <taxon>Fungi</taxon>
        <taxon>Dikarya</taxon>
        <taxon>Ascomycota</taxon>
        <taxon>Pezizomycotina</taxon>
        <taxon>Sordariomycetes</taxon>
        <taxon>Hypocreomycetidae</taxon>
        <taxon>Hypocreales</taxon>
        <taxon>Sarocladiaceae</taxon>
        <taxon>Sarocladium</taxon>
    </lineage>
</organism>
<name>A0AA39GRB9_SARSR</name>
<evidence type="ECO:0000313" key="2">
    <source>
        <dbReference type="EMBL" id="KAK0392130.1"/>
    </source>
</evidence>
<dbReference type="EMBL" id="JAPDFR010000001">
    <property type="protein sequence ID" value="KAK0392130.1"/>
    <property type="molecule type" value="Genomic_DNA"/>
</dbReference>
<keyword evidence="3" id="KW-1185">Reference proteome</keyword>
<feature type="region of interest" description="Disordered" evidence="1">
    <location>
        <begin position="592"/>
        <end position="612"/>
    </location>
</feature>
<protein>
    <recommendedName>
        <fullName evidence="4">Pentatricopeptide repeat domain-containing protein</fullName>
    </recommendedName>
</protein>
<evidence type="ECO:0008006" key="4">
    <source>
        <dbReference type="Google" id="ProtNLM"/>
    </source>
</evidence>
<feature type="region of interest" description="Disordered" evidence="1">
    <location>
        <begin position="28"/>
        <end position="103"/>
    </location>
</feature>
<gene>
    <name evidence="2" type="ORF">NLU13_1628</name>
</gene>
<proteinExistence type="predicted"/>